<evidence type="ECO:0000259" key="4">
    <source>
        <dbReference type="Pfam" id="PF01648"/>
    </source>
</evidence>
<dbReference type="NCBIfam" id="TIGR00556">
    <property type="entry name" value="pantethn_trn"/>
    <property type="match status" value="1"/>
</dbReference>
<dbReference type="RefSeq" id="WP_068820755.1">
    <property type="nucleotide sequence ID" value="NZ_LWHJ01000011.1"/>
</dbReference>
<evidence type="ECO:0000313" key="6">
    <source>
        <dbReference type="Proteomes" id="UP000078459"/>
    </source>
</evidence>
<comment type="caution">
    <text evidence="5">The sequence shown here is derived from an EMBL/GenBank/DDBJ whole genome shotgun (WGS) entry which is preliminary data.</text>
</comment>
<dbReference type="InterPro" id="IPR008278">
    <property type="entry name" value="4-PPantetheinyl_Trfase_dom"/>
</dbReference>
<proteinExistence type="predicted"/>
<dbReference type="AlphaFoldDB" id="A0A179DLH6"/>
<evidence type="ECO:0000313" key="5">
    <source>
        <dbReference type="EMBL" id="OAQ41724.1"/>
    </source>
</evidence>
<organism evidence="5 6">
    <name type="scientific">Pedobacter psychrophilus</name>
    <dbReference type="NCBI Taxonomy" id="1826909"/>
    <lineage>
        <taxon>Bacteria</taxon>
        <taxon>Pseudomonadati</taxon>
        <taxon>Bacteroidota</taxon>
        <taxon>Sphingobacteriia</taxon>
        <taxon>Sphingobacteriales</taxon>
        <taxon>Sphingobacteriaceae</taxon>
        <taxon>Pedobacter</taxon>
    </lineage>
</organism>
<evidence type="ECO:0000256" key="1">
    <source>
        <dbReference type="ARBA" id="ARBA00022679"/>
    </source>
</evidence>
<keyword evidence="3" id="KW-0460">Magnesium</keyword>
<accession>A0A179DLH6</accession>
<name>A0A179DLH6_9SPHI</name>
<keyword evidence="2" id="KW-0479">Metal-binding</keyword>
<dbReference type="STRING" id="1826909.A5893_01015"/>
<keyword evidence="1 5" id="KW-0808">Transferase</keyword>
<dbReference type="GO" id="GO:0008897">
    <property type="term" value="F:holo-[acyl-carrier-protein] synthase activity"/>
    <property type="evidence" value="ECO:0007669"/>
    <property type="project" value="InterPro"/>
</dbReference>
<keyword evidence="6" id="KW-1185">Reference proteome</keyword>
<reference evidence="5 6" key="1">
    <citation type="submission" date="2016-04" db="EMBL/GenBank/DDBJ databases">
        <authorList>
            <person name="Evans L.H."/>
            <person name="Alamgir A."/>
            <person name="Owens N."/>
            <person name="Weber N.D."/>
            <person name="Virtaneva K."/>
            <person name="Barbian K."/>
            <person name="Babar A."/>
            <person name="Rosenke K."/>
        </authorList>
    </citation>
    <scope>NUCLEOTIDE SEQUENCE [LARGE SCALE GENOMIC DNA]</scope>
    <source>
        <strain evidence="5 6">CCM 8644</strain>
    </source>
</reference>
<dbReference type="GO" id="GO:0006633">
    <property type="term" value="P:fatty acid biosynthetic process"/>
    <property type="evidence" value="ECO:0007669"/>
    <property type="project" value="InterPro"/>
</dbReference>
<dbReference type="OrthoDB" id="517356at2"/>
<gene>
    <name evidence="5" type="ORF">A5893_01015</name>
</gene>
<evidence type="ECO:0000256" key="3">
    <source>
        <dbReference type="ARBA" id="ARBA00022842"/>
    </source>
</evidence>
<evidence type="ECO:0000256" key="2">
    <source>
        <dbReference type="ARBA" id="ARBA00022723"/>
    </source>
</evidence>
<dbReference type="SUPFAM" id="SSF56214">
    <property type="entry name" value="4'-phosphopantetheinyl transferase"/>
    <property type="match status" value="1"/>
</dbReference>
<protein>
    <submittedName>
        <fullName evidence="5">4-phosphopantetheinyl transferase</fullName>
    </submittedName>
</protein>
<dbReference type="Pfam" id="PF01648">
    <property type="entry name" value="ACPS"/>
    <property type="match status" value="1"/>
</dbReference>
<dbReference type="InterPro" id="IPR037143">
    <property type="entry name" value="4-PPantetheinyl_Trfase_dom_sf"/>
</dbReference>
<dbReference type="Gene3D" id="3.90.470.20">
    <property type="entry name" value="4'-phosphopantetheinyl transferase domain"/>
    <property type="match status" value="1"/>
</dbReference>
<dbReference type="GO" id="GO:0000287">
    <property type="term" value="F:magnesium ion binding"/>
    <property type="evidence" value="ECO:0007669"/>
    <property type="project" value="InterPro"/>
</dbReference>
<dbReference type="EMBL" id="LWHJ01000011">
    <property type="protein sequence ID" value="OAQ41724.1"/>
    <property type="molecule type" value="Genomic_DNA"/>
</dbReference>
<dbReference type="Proteomes" id="UP000078459">
    <property type="component" value="Unassembled WGS sequence"/>
</dbReference>
<feature type="domain" description="4'-phosphopantetheinyl transferase" evidence="4">
    <location>
        <begin position="19"/>
        <end position="127"/>
    </location>
</feature>
<sequence length="134" mass="15354">MKNDFDKDIGNLVISKDFAVGNDVVFLPDFKASFNPLFKNKIFTTEEVAYCEQFENPMLRYASTWASKEAVYKAIKQIIPSPISFKKIEISRSKVAGIPTIKLPDLYNKFNFSLSISHDGDYVWAFVILKIEDK</sequence>
<dbReference type="InterPro" id="IPR004568">
    <property type="entry name" value="Ppantetheine-prot_Trfase_dom"/>
</dbReference>
<reference evidence="5 6" key="2">
    <citation type="submission" date="2016-06" db="EMBL/GenBank/DDBJ databases">
        <title>Pedobacter psychrophilus sp. nov., isolated from Antarctic fragmentary rock.</title>
        <authorList>
            <person name="Svec P."/>
        </authorList>
    </citation>
    <scope>NUCLEOTIDE SEQUENCE [LARGE SCALE GENOMIC DNA]</scope>
    <source>
        <strain evidence="5 6">CCM 8644</strain>
    </source>
</reference>